<name>K1YH54_9BACT</name>
<organism evidence="1">
    <name type="scientific">uncultured bacterium</name>
    <name type="common">gcode 4</name>
    <dbReference type="NCBI Taxonomy" id="1234023"/>
    <lineage>
        <taxon>Bacteria</taxon>
        <taxon>environmental samples</taxon>
    </lineage>
</organism>
<accession>K1YH54</accession>
<dbReference type="AlphaFoldDB" id="K1YH54"/>
<dbReference type="SUPFAM" id="SSF52309">
    <property type="entry name" value="N-(deoxy)ribosyltransferase-like"/>
    <property type="match status" value="1"/>
</dbReference>
<gene>
    <name evidence="1" type="ORF">ACD_80C00180G0008</name>
</gene>
<dbReference type="Gene3D" id="3.40.50.450">
    <property type="match status" value="1"/>
</dbReference>
<comment type="caution">
    <text evidence="1">The sequence shown here is derived from an EMBL/GenBank/DDBJ whole genome shotgun (WGS) entry which is preliminary data.</text>
</comment>
<reference evidence="1" key="1">
    <citation type="journal article" date="2012" name="Science">
        <title>Fermentation, hydrogen, and sulfur metabolism in multiple uncultivated bacterial phyla.</title>
        <authorList>
            <person name="Wrighton K.C."/>
            <person name="Thomas B.C."/>
            <person name="Sharon I."/>
            <person name="Miller C.S."/>
            <person name="Castelle C.J."/>
            <person name="VerBerkmoes N.C."/>
            <person name="Wilkins M.J."/>
            <person name="Hettich R.L."/>
            <person name="Lipton M.S."/>
            <person name="Williams K.H."/>
            <person name="Long P.E."/>
            <person name="Banfield J.F."/>
        </authorList>
    </citation>
    <scope>NUCLEOTIDE SEQUENCE [LARGE SCALE GENOMIC DNA]</scope>
</reference>
<evidence type="ECO:0000313" key="1">
    <source>
        <dbReference type="EMBL" id="EKD24634.1"/>
    </source>
</evidence>
<sequence length="142" mass="16586">MRYYIAYKFLDSDKEILKKRLGIISDMIEETGNTAFIFYRDTQNRGAISTPTDQIIRQAFIEVKKSDIIVAFIESGEKSEGMLLEVGYAKALGKKLVLLIRKWIDLRFLRALADEIIEFDTIEDMEIKKQLQFVITHQLIKY</sequence>
<dbReference type="Pfam" id="PF05014">
    <property type="entry name" value="Nuc_deoxyrib_tr"/>
    <property type="match status" value="1"/>
</dbReference>
<evidence type="ECO:0008006" key="2">
    <source>
        <dbReference type="Google" id="ProtNLM"/>
    </source>
</evidence>
<protein>
    <recommendedName>
        <fullName evidence="2">Nucleoside 2-deoxyribosyltransferase</fullName>
    </recommendedName>
</protein>
<proteinExistence type="predicted"/>
<dbReference type="EMBL" id="AMFJ01036187">
    <property type="protein sequence ID" value="EKD24634.1"/>
    <property type="molecule type" value="Genomic_DNA"/>
</dbReference>
<dbReference type="InterPro" id="IPR007710">
    <property type="entry name" value="Nucleoside_deoxyribTrfase"/>
</dbReference>